<dbReference type="PRINTS" id="PR00081">
    <property type="entry name" value="GDHRDH"/>
</dbReference>
<evidence type="ECO:0000313" key="3">
    <source>
        <dbReference type="EMBL" id="GLS16414.1"/>
    </source>
</evidence>
<comment type="caution">
    <text evidence="3">The sequence shown here is derived from an EMBL/GenBank/DDBJ whole genome shotgun (WGS) entry which is preliminary data.</text>
</comment>
<dbReference type="CDD" id="cd05233">
    <property type="entry name" value="SDR_c"/>
    <property type="match status" value="1"/>
</dbReference>
<accession>A0ABQ6C9A6</accession>
<dbReference type="PROSITE" id="PS51318">
    <property type="entry name" value="TAT"/>
    <property type="match status" value="1"/>
</dbReference>
<dbReference type="InterPro" id="IPR050259">
    <property type="entry name" value="SDR"/>
</dbReference>
<name>A0ABQ6C9A6_9BURK</name>
<dbReference type="InterPro" id="IPR006311">
    <property type="entry name" value="TAT_signal"/>
</dbReference>
<dbReference type="InterPro" id="IPR057326">
    <property type="entry name" value="KR_dom"/>
</dbReference>
<dbReference type="Pfam" id="PF13561">
    <property type="entry name" value="adh_short_C2"/>
    <property type="match status" value="1"/>
</dbReference>
<dbReference type="RefSeq" id="WP_284309167.1">
    <property type="nucleotide sequence ID" value="NZ_BSPB01000056.1"/>
</dbReference>
<dbReference type="EMBL" id="BSPB01000056">
    <property type="protein sequence ID" value="GLS16414.1"/>
    <property type="molecule type" value="Genomic_DNA"/>
</dbReference>
<evidence type="ECO:0000313" key="4">
    <source>
        <dbReference type="Proteomes" id="UP001156903"/>
    </source>
</evidence>
<dbReference type="InterPro" id="IPR036291">
    <property type="entry name" value="NAD(P)-bd_dom_sf"/>
</dbReference>
<evidence type="ECO:0000256" key="1">
    <source>
        <dbReference type="ARBA" id="ARBA00006484"/>
    </source>
</evidence>
<dbReference type="PROSITE" id="PS00061">
    <property type="entry name" value="ADH_SHORT"/>
    <property type="match status" value="1"/>
</dbReference>
<dbReference type="SUPFAM" id="SSF51735">
    <property type="entry name" value="NAD(P)-binding Rossmann-fold domains"/>
    <property type="match status" value="1"/>
</dbReference>
<evidence type="ECO:0000259" key="2">
    <source>
        <dbReference type="SMART" id="SM00822"/>
    </source>
</evidence>
<dbReference type="SMART" id="SM00822">
    <property type="entry name" value="PKS_KR"/>
    <property type="match status" value="1"/>
</dbReference>
<reference evidence="4" key="1">
    <citation type="journal article" date="2019" name="Int. J. Syst. Evol. Microbiol.">
        <title>The Global Catalogue of Microorganisms (GCM) 10K type strain sequencing project: providing services to taxonomists for standard genome sequencing and annotation.</title>
        <authorList>
            <consortium name="The Broad Institute Genomics Platform"/>
            <consortium name="The Broad Institute Genome Sequencing Center for Infectious Disease"/>
            <person name="Wu L."/>
            <person name="Ma J."/>
        </authorList>
    </citation>
    <scope>NUCLEOTIDE SEQUENCE [LARGE SCALE GENOMIC DNA]</scope>
    <source>
        <strain evidence="4">NBRC 109341</strain>
    </source>
</reference>
<dbReference type="Gene3D" id="3.40.50.720">
    <property type="entry name" value="NAD(P)-binding Rossmann-like Domain"/>
    <property type="match status" value="1"/>
</dbReference>
<dbReference type="InterPro" id="IPR020904">
    <property type="entry name" value="Sc_DH/Rdtase_CS"/>
</dbReference>
<dbReference type="PANTHER" id="PTHR42879">
    <property type="entry name" value="3-OXOACYL-(ACYL-CARRIER-PROTEIN) REDUCTASE"/>
    <property type="match status" value="1"/>
</dbReference>
<feature type="domain" description="Ketoreductase" evidence="2">
    <location>
        <begin position="16"/>
        <end position="195"/>
    </location>
</feature>
<keyword evidence="4" id="KW-1185">Reference proteome</keyword>
<proteinExistence type="inferred from homology"/>
<comment type="similarity">
    <text evidence="1">Belongs to the short-chain dehydrogenases/reductases (SDR) family.</text>
</comment>
<sequence>MSDTPYLQRTFGLSRRTALLTGAGRGIGRAVALALGHAGARVVVNDRRPEDCEETVGLLRQAGAEARAAAFDVSDRAAVMTAQHQLDADGWSVDILVSNAGVQNRKPLLEMRMEEWQALMDVHVHGALHCTQAFLPGMCSRGFGRVVMMSSVSAVATMPLIAAYSTAKASLAALARAIAVEYGPYGVTANAVAPGFVRTDFTVGLQQREGFEHFLQEAVPCARWAVPEDIAPAVLFLTSPGGSFVNGQLLAIDGGMLARM</sequence>
<dbReference type="PRINTS" id="PR00080">
    <property type="entry name" value="SDRFAMILY"/>
</dbReference>
<protein>
    <submittedName>
        <fullName evidence="3">Short-chain dehydrogenase</fullName>
    </submittedName>
</protein>
<gene>
    <name evidence="3" type="ORF">GCM10007935_38540</name>
</gene>
<dbReference type="InterPro" id="IPR002347">
    <property type="entry name" value="SDR_fam"/>
</dbReference>
<dbReference type="Proteomes" id="UP001156903">
    <property type="component" value="Unassembled WGS sequence"/>
</dbReference>
<organism evidence="3 4">
    <name type="scientific">Hydrogenophaga electricum</name>
    <dbReference type="NCBI Taxonomy" id="1230953"/>
    <lineage>
        <taxon>Bacteria</taxon>
        <taxon>Pseudomonadati</taxon>
        <taxon>Pseudomonadota</taxon>
        <taxon>Betaproteobacteria</taxon>
        <taxon>Burkholderiales</taxon>
        <taxon>Comamonadaceae</taxon>
        <taxon>Hydrogenophaga</taxon>
    </lineage>
</organism>
<dbReference type="PANTHER" id="PTHR42879:SF2">
    <property type="entry name" value="3-OXOACYL-[ACYL-CARRIER-PROTEIN] REDUCTASE FABG"/>
    <property type="match status" value="1"/>
</dbReference>